<evidence type="ECO:0000256" key="5">
    <source>
        <dbReference type="ARBA" id="ARBA00022737"/>
    </source>
</evidence>
<evidence type="ECO:0000256" key="12">
    <source>
        <dbReference type="SAM" id="SignalP"/>
    </source>
</evidence>
<protein>
    <recommendedName>
        <fullName evidence="3">protein disulfide-isomerase</fullName>
        <ecNumber evidence="3">5.3.4.1</ecNumber>
    </recommendedName>
</protein>
<feature type="domain" description="Thioredoxin" evidence="13">
    <location>
        <begin position="105"/>
        <end position="246"/>
    </location>
</feature>
<dbReference type="AlphaFoldDB" id="A0A915KVD5"/>
<keyword evidence="7" id="KW-1015">Disulfide bond</keyword>
<evidence type="ECO:0000256" key="3">
    <source>
        <dbReference type="ARBA" id="ARBA00012723"/>
    </source>
</evidence>
<evidence type="ECO:0000256" key="9">
    <source>
        <dbReference type="ARBA" id="ARBA00023284"/>
    </source>
</evidence>
<dbReference type="GO" id="GO:0006457">
    <property type="term" value="P:protein folding"/>
    <property type="evidence" value="ECO:0007669"/>
    <property type="project" value="TreeGrafter"/>
</dbReference>
<dbReference type="PROSITE" id="PS51352">
    <property type="entry name" value="THIOREDOXIN_2"/>
    <property type="match status" value="1"/>
</dbReference>
<evidence type="ECO:0000256" key="7">
    <source>
        <dbReference type="ARBA" id="ARBA00023157"/>
    </source>
</evidence>
<dbReference type="InterPro" id="IPR036249">
    <property type="entry name" value="Thioredoxin-like_sf"/>
</dbReference>
<evidence type="ECO:0000259" key="13">
    <source>
        <dbReference type="PROSITE" id="PS51352"/>
    </source>
</evidence>
<evidence type="ECO:0000313" key="14">
    <source>
        <dbReference type="Proteomes" id="UP000887565"/>
    </source>
</evidence>
<keyword evidence="4 12" id="KW-0732">Signal</keyword>
<keyword evidence="9" id="KW-0676">Redox-active center</keyword>
<evidence type="ECO:0000256" key="1">
    <source>
        <dbReference type="ARBA" id="ARBA00001182"/>
    </source>
</evidence>
<dbReference type="PANTHER" id="PTHR18929:SF240">
    <property type="entry name" value="PROTEIN DISULFIDE-ISOMERASE"/>
    <property type="match status" value="1"/>
</dbReference>
<feature type="compositionally biased region" description="Basic and acidic residues" evidence="11">
    <location>
        <begin position="269"/>
        <end position="279"/>
    </location>
</feature>
<dbReference type="CDD" id="cd02982">
    <property type="entry name" value="PDI_b'_family"/>
    <property type="match status" value="1"/>
</dbReference>
<evidence type="ECO:0000256" key="2">
    <source>
        <dbReference type="ARBA" id="ARBA00006347"/>
    </source>
</evidence>
<comment type="catalytic activity">
    <reaction evidence="1">
        <text>Catalyzes the rearrangement of -S-S- bonds in proteins.</text>
        <dbReference type="EC" id="5.3.4.1"/>
    </reaction>
</comment>
<dbReference type="OMA" id="LMWIENM"/>
<dbReference type="GO" id="GO:0034976">
    <property type="term" value="P:response to endoplasmic reticulum stress"/>
    <property type="evidence" value="ECO:0007669"/>
    <property type="project" value="TreeGrafter"/>
</dbReference>
<dbReference type="GO" id="GO:0005783">
    <property type="term" value="C:endoplasmic reticulum"/>
    <property type="evidence" value="ECO:0007669"/>
    <property type="project" value="TreeGrafter"/>
</dbReference>
<dbReference type="Gene3D" id="3.40.30.10">
    <property type="entry name" value="Glutaredoxin"/>
    <property type="match status" value="2"/>
</dbReference>
<dbReference type="InterPro" id="IPR013766">
    <property type="entry name" value="Thioredoxin_domain"/>
</dbReference>
<comment type="similarity">
    <text evidence="2 10">Belongs to the protein disulfide isomerase family.</text>
</comment>
<feature type="region of interest" description="Disordered" evidence="11">
    <location>
        <begin position="239"/>
        <end position="279"/>
    </location>
</feature>
<dbReference type="InterPro" id="IPR017937">
    <property type="entry name" value="Thioredoxin_CS"/>
</dbReference>
<organism evidence="14 15">
    <name type="scientific">Romanomermis culicivorax</name>
    <name type="common">Nematode worm</name>
    <dbReference type="NCBI Taxonomy" id="13658"/>
    <lineage>
        <taxon>Eukaryota</taxon>
        <taxon>Metazoa</taxon>
        <taxon>Ecdysozoa</taxon>
        <taxon>Nematoda</taxon>
        <taxon>Enoplea</taxon>
        <taxon>Dorylaimia</taxon>
        <taxon>Mermithida</taxon>
        <taxon>Mermithoidea</taxon>
        <taxon>Mermithidae</taxon>
        <taxon>Romanomermis</taxon>
    </lineage>
</organism>
<dbReference type="PANTHER" id="PTHR18929">
    <property type="entry name" value="PROTEIN DISULFIDE ISOMERASE"/>
    <property type="match status" value="1"/>
</dbReference>
<evidence type="ECO:0000256" key="6">
    <source>
        <dbReference type="ARBA" id="ARBA00022824"/>
    </source>
</evidence>
<evidence type="ECO:0000313" key="15">
    <source>
        <dbReference type="WBParaSite" id="nRc.2.0.1.t42107-RA"/>
    </source>
</evidence>
<dbReference type="InterPro" id="IPR005788">
    <property type="entry name" value="PDI_thioredoxin-like_dom"/>
</dbReference>
<feature type="compositionally biased region" description="Acidic residues" evidence="11">
    <location>
        <begin position="255"/>
        <end position="268"/>
    </location>
</feature>
<dbReference type="Pfam" id="PF13848">
    <property type="entry name" value="Thioredoxin_6"/>
    <property type="match status" value="1"/>
</dbReference>
<keyword evidence="6" id="KW-0256">Endoplasmic reticulum</keyword>
<dbReference type="WBParaSite" id="nRc.2.0.1.t42107-RA">
    <property type="protein sequence ID" value="nRc.2.0.1.t42107-RA"/>
    <property type="gene ID" value="nRc.2.0.1.g42107"/>
</dbReference>
<reference evidence="15" key="1">
    <citation type="submission" date="2022-11" db="UniProtKB">
        <authorList>
            <consortium name="WormBaseParasite"/>
        </authorList>
    </citation>
    <scope>IDENTIFICATION</scope>
</reference>
<sequence>MSVAFFMIVVAASAVSLNAESAETEKDHVLVLTDKNFDDAIKEHKFILLVQKKTLGKVIFVSINVDVEDNLRIMEFFGMKKEEVPSTRIIPLEEDMTKFKAEFKDITMENVAKFTQDYLDGKLKPHLLSQEVPEDWNKGPVSILVSKNFDQVVRKSGKSVFVEFYAPWCGHCKQLAPIFDQLGKEYKNSEKYTIAKMDATANELEDIKIQSFPTLKLFVANSNKIIDFAGERTLEGMKKFLESDGKEGAGKSDEEKAEMEAETADEEEKEKTGRKDGEL</sequence>
<dbReference type="Pfam" id="PF00085">
    <property type="entry name" value="Thioredoxin"/>
    <property type="match status" value="1"/>
</dbReference>
<keyword evidence="8" id="KW-0413">Isomerase</keyword>
<evidence type="ECO:0000256" key="4">
    <source>
        <dbReference type="ARBA" id="ARBA00022729"/>
    </source>
</evidence>
<evidence type="ECO:0000256" key="8">
    <source>
        <dbReference type="ARBA" id="ARBA00023235"/>
    </source>
</evidence>
<evidence type="ECO:0000256" key="11">
    <source>
        <dbReference type="SAM" id="MobiDB-lite"/>
    </source>
</evidence>
<dbReference type="PRINTS" id="PR00421">
    <property type="entry name" value="THIOREDOXIN"/>
</dbReference>
<keyword evidence="14" id="KW-1185">Reference proteome</keyword>
<dbReference type="NCBIfam" id="TIGR01126">
    <property type="entry name" value="pdi_dom"/>
    <property type="match status" value="1"/>
</dbReference>
<feature type="chain" id="PRO_5037364886" description="protein disulfide-isomerase" evidence="12">
    <location>
        <begin position="20"/>
        <end position="279"/>
    </location>
</feature>
<dbReference type="SUPFAM" id="SSF52833">
    <property type="entry name" value="Thioredoxin-like"/>
    <property type="match status" value="2"/>
</dbReference>
<dbReference type="FunFam" id="3.40.30.10:FF:000027">
    <property type="entry name" value="protein disulfide-isomerase A2"/>
    <property type="match status" value="1"/>
</dbReference>
<accession>A0A915KVD5</accession>
<proteinExistence type="inferred from homology"/>
<feature type="compositionally biased region" description="Basic and acidic residues" evidence="11">
    <location>
        <begin position="239"/>
        <end position="254"/>
    </location>
</feature>
<keyword evidence="5" id="KW-0677">Repeat</keyword>
<dbReference type="CDD" id="cd02995">
    <property type="entry name" value="PDI_a_PDI_a'_C"/>
    <property type="match status" value="1"/>
</dbReference>
<dbReference type="PROSITE" id="PS00194">
    <property type="entry name" value="THIOREDOXIN_1"/>
    <property type="match status" value="1"/>
</dbReference>
<dbReference type="Proteomes" id="UP000887565">
    <property type="component" value="Unplaced"/>
</dbReference>
<dbReference type="GO" id="GO:0003756">
    <property type="term" value="F:protein disulfide isomerase activity"/>
    <property type="evidence" value="ECO:0007669"/>
    <property type="project" value="UniProtKB-EC"/>
</dbReference>
<dbReference type="EC" id="5.3.4.1" evidence="3"/>
<evidence type="ECO:0000256" key="10">
    <source>
        <dbReference type="RuleBase" id="RU004208"/>
    </source>
</evidence>
<name>A0A915KVD5_ROMCU</name>
<feature type="signal peptide" evidence="12">
    <location>
        <begin position="1"/>
        <end position="19"/>
    </location>
</feature>